<reference evidence="6 7" key="1">
    <citation type="journal article" date="2017" name="Genome Announc.">
        <title>Draft Genome Sequence of a Sporulating and Motile Strain of Lachnotalea glycerini Isolated from Water in Quebec City, Canada.</title>
        <authorList>
            <person name="Maheux A.F."/>
            <person name="Boudreau D.K."/>
            <person name="Berube E."/>
            <person name="Boissinot M."/>
            <person name="Raymond F."/>
            <person name="Brodeur S."/>
            <person name="Corbeil J."/>
            <person name="Isabel S."/>
            <person name="Omar R.F."/>
            <person name="Bergeron M.G."/>
        </authorList>
    </citation>
    <scope>NUCLEOTIDE SEQUENCE [LARGE SCALE GENOMIC DNA]</scope>
    <source>
        <strain evidence="6 7">CCRI-19302</strain>
    </source>
</reference>
<keyword evidence="3" id="KW-0547">Nucleotide-binding</keyword>
<dbReference type="GO" id="GO:0016887">
    <property type="term" value="F:ATP hydrolysis activity"/>
    <property type="evidence" value="ECO:0007669"/>
    <property type="project" value="InterPro"/>
</dbReference>
<dbReference type="GO" id="GO:0005524">
    <property type="term" value="F:ATP binding"/>
    <property type="evidence" value="ECO:0007669"/>
    <property type="project" value="UniProtKB-KW"/>
</dbReference>
<dbReference type="Proteomes" id="UP000216411">
    <property type="component" value="Unassembled WGS sequence"/>
</dbReference>
<gene>
    <name evidence="6" type="ORF">CG710_019900</name>
</gene>
<evidence type="ECO:0000256" key="2">
    <source>
        <dbReference type="ARBA" id="ARBA00022448"/>
    </source>
</evidence>
<dbReference type="InterPro" id="IPR027417">
    <property type="entry name" value="P-loop_NTPase"/>
</dbReference>
<dbReference type="Gene3D" id="3.40.50.300">
    <property type="entry name" value="P-loop containing nucleotide triphosphate hydrolases"/>
    <property type="match status" value="1"/>
</dbReference>
<dbReference type="EMBL" id="NOKA02000091">
    <property type="protein sequence ID" value="RDY28126.1"/>
    <property type="molecule type" value="Genomic_DNA"/>
</dbReference>
<dbReference type="RefSeq" id="WP_094376395.1">
    <property type="nucleotide sequence ID" value="NZ_NOKA02000091.1"/>
</dbReference>
<sequence length="258" mass="29335">MKEKLLEINNVYKTFKISKKQQKILNIPTANVVAVNDVSVVIYKGEVFCLLGTNGAGKTTMLRMIASLIKPDKGKINIKENSEKDVKNIGFLTTELKLDGFFTPNYLFDFFGKLYHIDSNELLQRKKILFEILEIDKFAEVKLKNLSTGMKQKVSIAVSLVHNPDIIIFDEPTNGLDIVTTREVIKFIKMLKEEGKSIILSTHIFDVVNKLADRVGVMVEGKMIYCEAYEEFTRGTNTEEKFFKLYYGAKGVNKNELG</sequence>
<keyword evidence="2" id="KW-0813">Transport</keyword>
<evidence type="ECO:0000256" key="4">
    <source>
        <dbReference type="ARBA" id="ARBA00022840"/>
    </source>
</evidence>
<protein>
    <submittedName>
        <fullName evidence="6">ABC transporter ATP-binding protein</fullName>
    </submittedName>
</protein>
<dbReference type="InterPro" id="IPR003439">
    <property type="entry name" value="ABC_transporter-like_ATP-bd"/>
</dbReference>
<dbReference type="OrthoDB" id="9804819at2"/>
<organism evidence="6 7">
    <name type="scientific">Lachnotalea glycerini</name>
    <dbReference type="NCBI Taxonomy" id="1763509"/>
    <lineage>
        <taxon>Bacteria</taxon>
        <taxon>Bacillati</taxon>
        <taxon>Bacillota</taxon>
        <taxon>Clostridia</taxon>
        <taxon>Lachnospirales</taxon>
        <taxon>Lachnospiraceae</taxon>
        <taxon>Lachnotalea</taxon>
    </lineage>
</organism>
<proteinExistence type="inferred from homology"/>
<comment type="caution">
    <text evidence="6">The sequence shown here is derived from an EMBL/GenBank/DDBJ whole genome shotgun (WGS) entry which is preliminary data.</text>
</comment>
<evidence type="ECO:0000259" key="5">
    <source>
        <dbReference type="PROSITE" id="PS50893"/>
    </source>
</evidence>
<dbReference type="SUPFAM" id="SSF52540">
    <property type="entry name" value="P-loop containing nucleoside triphosphate hydrolases"/>
    <property type="match status" value="1"/>
</dbReference>
<dbReference type="SMART" id="SM00382">
    <property type="entry name" value="AAA"/>
    <property type="match status" value="1"/>
</dbReference>
<dbReference type="PANTHER" id="PTHR42711">
    <property type="entry name" value="ABC TRANSPORTER ATP-BINDING PROTEIN"/>
    <property type="match status" value="1"/>
</dbReference>
<dbReference type="Pfam" id="PF00005">
    <property type="entry name" value="ABC_tran"/>
    <property type="match status" value="1"/>
</dbReference>
<evidence type="ECO:0000313" key="6">
    <source>
        <dbReference type="EMBL" id="RDY28126.1"/>
    </source>
</evidence>
<dbReference type="PANTHER" id="PTHR42711:SF5">
    <property type="entry name" value="ABC TRANSPORTER ATP-BINDING PROTEIN NATA"/>
    <property type="match status" value="1"/>
</dbReference>
<dbReference type="PROSITE" id="PS50893">
    <property type="entry name" value="ABC_TRANSPORTER_2"/>
    <property type="match status" value="1"/>
</dbReference>
<evidence type="ECO:0000313" key="7">
    <source>
        <dbReference type="Proteomes" id="UP000216411"/>
    </source>
</evidence>
<accession>A0A371J635</accession>
<dbReference type="InterPro" id="IPR050763">
    <property type="entry name" value="ABC_transporter_ATP-binding"/>
</dbReference>
<dbReference type="AlphaFoldDB" id="A0A371J635"/>
<dbReference type="InterPro" id="IPR003593">
    <property type="entry name" value="AAA+_ATPase"/>
</dbReference>
<evidence type="ECO:0000256" key="3">
    <source>
        <dbReference type="ARBA" id="ARBA00022741"/>
    </source>
</evidence>
<feature type="domain" description="ABC transporter" evidence="5">
    <location>
        <begin position="6"/>
        <end position="245"/>
    </location>
</feature>
<keyword evidence="7" id="KW-1185">Reference proteome</keyword>
<name>A0A371J635_9FIRM</name>
<comment type="similarity">
    <text evidence="1">Belongs to the ABC transporter superfamily.</text>
</comment>
<keyword evidence="4 6" id="KW-0067">ATP-binding</keyword>
<evidence type="ECO:0000256" key="1">
    <source>
        <dbReference type="ARBA" id="ARBA00005417"/>
    </source>
</evidence>